<dbReference type="InterPro" id="IPR046947">
    <property type="entry name" value="LytR-like"/>
</dbReference>
<dbReference type="InterPro" id="IPR012379">
    <property type="entry name" value="LytTR_MHYE"/>
</dbReference>
<dbReference type="Proteomes" id="UP000032067">
    <property type="component" value="Unassembled WGS sequence"/>
</dbReference>
<protein>
    <submittedName>
        <fullName evidence="4">LytTR family transcriptional regulator</fullName>
    </submittedName>
</protein>
<dbReference type="PANTHER" id="PTHR37299">
    <property type="entry name" value="TRANSCRIPTIONAL REGULATOR-RELATED"/>
    <property type="match status" value="1"/>
</dbReference>
<feature type="compositionally biased region" description="Pro residues" evidence="1">
    <location>
        <begin position="180"/>
        <end position="214"/>
    </location>
</feature>
<evidence type="ECO:0000313" key="4">
    <source>
        <dbReference type="EMBL" id="KIQ23267.1"/>
    </source>
</evidence>
<keyword evidence="2" id="KW-0472">Membrane</keyword>
<dbReference type="GO" id="GO:0003677">
    <property type="term" value="F:DNA binding"/>
    <property type="evidence" value="ECO:0007669"/>
    <property type="project" value="InterPro"/>
</dbReference>
<dbReference type="GO" id="GO:0000156">
    <property type="term" value="F:phosphorelay response regulator activity"/>
    <property type="evidence" value="ECO:0007669"/>
    <property type="project" value="InterPro"/>
</dbReference>
<evidence type="ECO:0000259" key="3">
    <source>
        <dbReference type="PROSITE" id="PS50930"/>
    </source>
</evidence>
<dbReference type="Gene3D" id="2.40.50.1020">
    <property type="entry name" value="LytTr DNA-binding domain"/>
    <property type="match status" value="1"/>
</dbReference>
<organism evidence="4 5">
    <name type="scientific">Variovorax paradoxus</name>
    <dbReference type="NCBI Taxonomy" id="34073"/>
    <lineage>
        <taxon>Bacteria</taxon>
        <taxon>Pseudomonadati</taxon>
        <taxon>Pseudomonadota</taxon>
        <taxon>Betaproteobacteria</taxon>
        <taxon>Burkholderiales</taxon>
        <taxon>Comamonadaceae</taxon>
        <taxon>Variovorax</taxon>
    </lineage>
</organism>
<dbReference type="PIRSF" id="PIRSF031767">
    <property type="entry name" value="MHYE_LytTR"/>
    <property type="match status" value="1"/>
</dbReference>
<evidence type="ECO:0000256" key="2">
    <source>
        <dbReference type="SAM" id="Phobius"/>
    </source>
</evidence>
<dbReference type="InterPro" id="IPR007492">
    <property type="entry name" value="LytTR_DNA-bd_dom"/>
</dbReference>
<dbReference type="PANTHER" id="PTHR37299:SF1">
    <property type="entry name" value="STAGE 0 SPORULATION PROTEIN A HOMOLOG"/>
    <property type="match status" value="1"/>
</dbReference>
<name>A0A0D0KAX5_VARPD</name>
<comment type="caution">
    <text evidence="4">The sequence shown here is derived from an EMBL/GenBank/DDBJ whole genome shotgun (WGS) entry which is preliminary data.</text>
</comment>
<sequence>MKASHRNLYERYEPIRRYVEVGFWIVLMTLQGVFSTMVAVVDARNRAVPRATWEIVTWEGSSHLVLLMLIPVFVAVERRLAPLLPGRWVRFVAGHVVASVAISLVHVAGMFAVRSLVYALAGGRYEFGGWTGQWGYEYLKDVRVYVSIVFGIWAYRLFMLRLQGEARVLDAPEAGVSDPPEAPPAPPPSPSPPADDAPPAPEEAPPPPAPLPPARPERFLVRKLRREFLIAATDIDWLQAEGNYVGLHVNGHDYLLRATLTDFLTQLDPARFVRVHRSHAVNLARIKEIEPLDGGDARLHMHDGTTVPCSRRYRDALRAGVGSAG</sequence>
<dbReference type="AlphaFoldDB" id="A0A0D0KAX5"/>
<gene>
    <name evidence="4" type="ORF">RT97_25900</name>
</gene>
<accession>A0A0D0KAX5</accession>
<dbReference type="EMBL" id="JXQQ01000076">
    <property type="protein sequence ID" value="KIQ23267.1"/>
    <property type="molecule type" value="Genomic_DNA"/>
</dbReference>
<reference evidence="4 5" key="1">
    <citation type="submission" date="2014-12" db="EMBL/GenBank/DDBJ databases">
        <title>16Stimator: statistical estimation of ribosomal gene copy numbers from draft genome assemblies.</title>
        <authorList>
            <person name="Perisin M.A."/>
            <person name="Vetter M."/>
            <person name="Gilbert J.A."/>
            <person name="Bergelson J."/>
        </authorList>
    </citation>
    <scope>NUCLEOTIDE SEQUENCE [LARGE SCALE GENOMIC DNA]</scope>
    <source>
        <strain evidence="4 5">MEDvA23</strain>
    </source>
</reference>
<proteinExistence type="predicted"/>
<evidence type="ECO:0000313" key="5">
    <source>
        <dbReference type="Proteomes" id="UP000032067"/>
    </source>
</evidence>
<dbReference type="RefSeq" id="WP_042581721.1">
    <property type="nucleotide sequence ID" value="NZ_JXQQ01000076.1"/>
</dbReference>
<dbReference type="SMART" id="SM00850">
    <property type="entry name" value="LytTR"/>
    <property type="match status" value="1"/>
</dbReference>
<feature type="domain" description="HTH LytTR-type" evidence="3">
    <location>
        <begin position="219"/>
        <end position="323"/>
    </location>
</feature>
<evidence type="ECO:0000256" key="1">
    <source>
        <dbReference type="SAM" id="MobiDB-lite"/>
    </source>
</evidence>
<keyword evidence="2" id="KW-0812">Transmembrane</keyword>
<dbReference type="PROSITE" id="PS50930">
    <property type="entry name" value="HTH_LYTTR"/>
    <property type="match status" value="1"/>
</dbReference>
<feature type="transmembrane region" description="Helical" evidence="2">
    <location>
        <begin position="60"/>
        <end position="76"/>
    </location>
</feature>
<feature type="transmembrane region" description="Helical" evidence="2">
    <location>
        <begin position="21"/>
        <end position="40"/>
    </location>
</feature>
<feature type="region of interest" description="Disordered" evidence="1">
    <location>
        <begin position="172"/>
        <end position="215"/>
    </location>
</feature>
<dbReference type="Pfam" id="PF04397">
    <property type="entry name" value="LytTR"/>
    <property type="match status" value="1"/>
</dbReference>
<feature type="transmembrane region" description="Helical" evidence="2">
    <location>
        <begin position="88"/>
        <end position="113"/>
    </location>
</feature>
<dbReference type="OrthoDB" id="9781059at2"/>
<keyword evidence="2" id="KW-1133">Transmembrane helix</keyword>